<keyword evidence="5" id="KW-1185">Reference proteome</keyword>
<dbReference type="Proteomes" id="UP001432322">
    <property type="component" value="Unassembled WGS sequence"/>
</dbReference>
<feature type="compositionally biased region" description="Low complexity" evidence="1">
    <location>
        <begin position="182"/>
        <end position="203"/>
    </location>
</feature>
<comment type="caution">
    <text evidence="4">The sequence shown here is derived from an EMBL/GenBank/DDBJ whole genome shotgun (WGS) entry which is preliminary data.</text>
</comment>
<dbReference type="SUPFAM" id="SSF53300">
    <property type="entry name" value="vWA-like"/>
    <property type="match status" value="1"/>
</dbReference>
<feature type="compositionally biased region" description="Acidic residues" evidence="1">
    <location>
        <begin position="52"/>
        <end position="63"/>
    </location>
</feature>
<gene>
    <name evidence="4" type="ORF">PFISCL1PPCAC_26514</name>
</gene>
<dbReference type="AlphaFoldDB" id="A0AAV5WZP0"/>
<dbReference type="Gene3D" id="3.40.50.410">
    <property type="entry name" value="von Willebrand factor, type A domain"/>
    <property type="match status" value="1"/>
</dbReference>
<name>A0AAV5WZP0_9BILA</name>
<feature type="chain" id="PRO_5044000290" description="VWFA domain-containing protein" evidence="2">
    <location>
        <begin position="20"/>
        <end position="468"/>
    </location>
</feature>
<keyword evidence="2" id="KW-0732">Signal</keyword>
<evidence type="ECO:0000256" key="1">
    <source>
        <dbReference type="SAM" id="MobiDB-lite"/>
    </source>
</evidence>
<dbReference type="PROSITE" id="PS50234">
    <property type="entry name" value="VWFA"/>
    <property type="match status" value="1"/>
</dbReference>
<organism evidence="4 5">
    <name type="scientific">Pristionchus fissidentatus</name>
    <dbReference type="NCBI Taxonomy" id="1538716"/>
    <lineage>
        <taxon>Eukaryota</taxon>
        <taxon>Metazoa</taxon>
        <taxon>Ecdysozoa</taxon>
        <taxon>Nematoda</taxon>
        <taxon>Chromadorea</taxon>
        <taxon>Rhabditida</taxon>
        <taxon>Rhabditina</taxon>
        <taxon>Diplogasteromorpha</taxon>
        <taxon>Diplogasteroidea</taxon>
        <taxon>Neodiplogasteridae</taxon>
        <taxon>Pristionchus</taxon>
    </lineage>
</organism>
<feature type="compositionally biased region" description="Polar residues" evidence="1">
    <location>
        <begin position="164"/>
        <end position="173"/>
    </location>
</feature>
<proteinExistence type="predicted"/>
<evidence type="ECO:0000313" key="4">
    <source>
        <dbReference type="EMBL" id="GMT35217.1"/>
    </source>
</evidence>
<accession>A0AAV5WZP0</accession>
<feature type="non-terminal residue" evidence="4">
    <location>
        <position position="1"/>
    </location>
</feature>
<evidence type="ECO:0000256" key="2">
    <source>
        <dbReference type="SAM" id="SignalP"/>
    </source>
</evidence>
<protein>
    <recommendedName>
        <fullName evidence="3">VWFA domain-containing protein</fullName>
    </recommendedName>
</protein>
<dbReference type="EMBL" id="BTSY01000007">
    <property type="protein sequence ID" value="GMT35217.1"/>
    <property type="molecule type" value="Genomic_DNA"/>
</dbReference>
<sequence>HSLLFVLLSAVLSSPILHSSSSSSESNETLPSTATVEPPVLESLKNVAKIDMDEEISGSGEDDLSIRKKSMQDGATTTVEPTTVDIESTSQIPQVQLTERMQEQPEQTSVQNNPEGVSEDVTNPETQVESVTEPSTLETKHETMPKSTAQSDALTDSPIIIEPSTVSPEQNVVTIKESEVASTSPPESHTTSTQTTQFTTEPSPLDYKFRSRLLDHQYDNISLEDRDLCETSCSLASNCTVIDAKAFCTCNDGYSDKSIESPPGSMCSVCASAHSDLLIIFNVFHEMSTRQLSILRKITSKMIQVLDSKNTDNRVGLISTGSKAQLKFGFGSNEEEMIQWVRTYWGEEGRGDVAGAYKIVTEQVWTGPPDRKRHLILLTDADFNSCTHQQSNETLTGCTMRELGDEMSTLKRLGVSITSVYGETKITMDRVIFNDVYIWKRELTFADTYHHFVGAIKQTIDKLQLHVC</sequence>
<evidence type="ECO:0000259" key="3">
    <source>
        <dbReference type="PROSITE" id="PS50234"/>
    </source>
</evidence>
<feature type="domain" description="VWFA" evidence="3">
    <location>
        <begin position="276"/>
        <end position="420"/>
    </location>
</feature>
<dbReference type="CDD" id="cd00198">
    <property type="entry name" value="vWFA"/>
    <property type="match status" value="1"/>
</dbReference>
<reference evidence="4" key="1">
    <citation type="submission" date="2023-10" db="EMBL/GenBank/DDBJ databases">
        <title>Genome assembly of Pristionchus species.</title>
        <authorList>
            <person name="Yoshida K."/>
            <person name="Sommer R.J."/>
        </authorList>
    </citation>
    <scope>NUCLEOTIDE SEQUENCE</scope>
    <source>
        <strain evidence="4">RS5133</strain>
    </source>
</reference>
<feature type="compositionally biased region" description="Polar residues" evidence="1">
    <location>
        <begin position="145"/>
        <end position="154"/>
    </location>
</feature>
<feature type="compositionally biased region" description="Low complexity" evidence="1">
    <location>
        <begin position="17"/>
        <end position="33"/>
    </location>
</feature>
<feature type="region of interest" description="Disordered" evidence="1">
    <location>
        <begin position="52"/>
        <end position="203"/>
    </location>
</feature>
<feature type="signal peptide" evidence="2">
    <location>
        <begin position="1"/>
        <end position="19"/>
    </location>
</feature>
<evidence type="ECO:0000313" key="5">
    <source>
        <dbReference type="Proteomes" id="UP001432322"/>
    </source>
</evidence>
<feature type="region of interest" description="Disordered" evidence="1">
    <location>
        <begin position="17"/>
        <end position="38"/>
    </location>
</feature>
<dbReference type="InterPro" id="IPR036465">
    <property type="entry name" value="vWFA_dom_sf"/>
</dbReference>
<dbReference type="InterPro" id="IPR002035">
    <property type="entry name" value="VWF_A"/>
</dbReference>
<feature type="compositionally biased region" description="Polar residues" evidence="1">
    <location>
        <begin position="73"/>
        <end position="137"/>
    </location>
</feature>